<dbReference type="InterPro" id="IPR004244">
    <property type="entry name" value="Transposase_22"/>
</dbReference>
<comment type="caution">
    <text evidence="2">The sequence shown here is derived from an EMBL/GenBank/DDBJ whole genome shotgun (WGS) entry which is preliminary data.</text>
</comment>
<keyword evidence="3" id="KW-1185">Reference proteome</keyword>
<evidence type="ECO:0000313" key="3">
    <source>
        <dbReference type="Proteomes" id="UP001374579"/>
    </source>
</evidence>
<evidence type="ECO:0000313" key="2">
    <source>
        <dbReference type="EMBL" id="KAK7093019.1"/>
    </source>
</evidence>
<proteinExistence type="predicted"/>
<dbReference type="EMBL" id="JBAMIC010000021">
    <property type="protein sequence ID" value="KAK7093019.1"/>
    <property type="molecule type" value="Genomic_DNA"/>
</dbReference>
<sequence>MSTPSGRDKRPASSPLSEDEILKRSCDDSADSSYLFDPDATIVDKAFLGSTILDVCAAMSIKDELKSALRDPELLDIISKAVAVRVSAQMRSEISDLKNLIAKKDHEILLLKDEVDNLEQYSRRNCIRIGPIPESDHENPDNFATAIVNSIGVDIGEAIDRSHRIGKPPSPTTPNPRPFIVKLTSYRCKAAIMKARKKLREVNVTKVNVTKVVPSAHWPVLTGAANRHSSGSRGNALAPKVCIIKDLTRTRAGVAAKARQLKRDKKITDTWTRDNVIFVKTGDAFHSHHPARAGSPRHLNLSQ</sequence>
<evidence type="ECO:0000256" key="1">
    <source>
        <dbReference type="SAM" id="MobiDB-lite"/>
    </source>
</evidence>
<protein>
    <submittedName>
        <fullName evidence="2">Uncharacterized protein</fullName>
    </submittedName>
</protein>
<reference evidence="2 3" key="1">
    <citation type="submission" date="2024-02" db="EMBL/GenBank/DDBJ databases">
        <title>Chromosome-scale genome assembly of the rough periwinkle Littorina saxatilis.</title>
        <authorList>
            <person name="De Jode A."/>
            <person name="Faria R."/>
            <person name="Formenti G."/>
            <person name="Sims Y."/>
            <person name="Smith T.P."/>
            <person name="Tracey A."/>
            <person name="Wood J.M.D."/>
            <person name="Zagrodzka Z.B."/>
            <person name="Johannesson K."/>
            <person name="Butlin R.K."/>
            <person name="Leder E.H."/>
        </authorList>
    </citation>
    <scope>NUCLEOTIDE SEQUENCE [LARGE SCALE GENOMIC DNA]</scope>
    <source>
        <strain evidence="2">Snail1</strain>
        <tissue evidence="2">Muscle</tissue>
    </source>
</reference>
<dbReference type="Proteomes" id="UP001374579">
    <property type="component" value="Unassembled WGS sequence"/>
</dbReference>
<feature type="region of interest" description="Disordered" evidence="1">
    <location>
        <begin position="1"/>
        <end position="20"/>
    </location>
</feature>
<accession>A0AAN9G308</accession>
<name>A0AAN9G308_9CAEN</name>
<dbReference type="PANTHER" id="PTHR11505">
    <property type="entry name" value="L1 TRANSPOSABLE ELEMENT-RELATED"/>
    <property type="match status" value="1"/>
</dbReference>
<gene>
    <name evidence="2" type="ORF">V1264_008680</name>
</gene>
<dbReference type="AlphaFoldDB" id="A0AAN9G308"/>
<feature type="compositionally biased region" description="Basic and acidic residues" evidence="1">
    <location>
        <begin position="1"/>
        <end position="11"/>
    </location>
</feature>
<dbReference type="Gene3D" id="3.30.70.1820">
    <property type="entry name" value="L1 transposable element, RRM domain"/>
    <property type="match status" value="1"/>
</dbReference>
<organism evidence="2 3">
    <name type="scientific">Littorina saxatilis</name>
    <dbReference type="NCBI Taxonomy" id="31220"/>
    <lineage>
        <taxon>Eukaryota</taxon>
        <taxon>Metazoa</taxon>
        <taxon>Spiralia</taxon>
        <taxon>Lophotrochozoa</taxon>
        <taxon>Mollusca</taxon>
        <taxon>Gastropoda</taxon>
        <taxon>Caenogastropoda</taxon>
        <taxon>Littorinimorpha</taxon>
        <taxon>Littorinoidea</taxon>
        <taxon>Littorinidae</taxon>
        <taxon>Littorina</taxon>
    </lineage>
</organism>